<keyword evidence="1 2" id="KW-0371">Homeobox</keyword>
<keyword evidence="6" id="KW-1185">Reference proteome</keyword>
<reference evidence="6" key="2">
    <citation type="submission" date="2009-11" db="EMBL/GenBank/DDBJ databases">
        <title>The Genome Sequence of Allomyces macrogynus strain ATCC 38327.</title>
        <authorList>
            <consortium name="The Broad Institute Genome Sequencing Platform"/>
            <person name="Russ C."/>
            <person name="Cuomo C."/>
            <person name="Shea T."/>
            <person name="Young S.K."/>
            <person name="Zeng Q."/>
            <person name="Koehrsen M."/>
            <person name="Haas B."/>
            <person name="Borodovsky M."/>
            <person name="Guigo R."/>
            <person name="Alvarado L."/>
            <person name="Berlin A."/>
            <person name="Borenstein D."/>
            <person name="Chen Z."/>
            <person name="Engels R."/>
            <person name="Freedman E."/>
            <person name="Gellesch M."/>
            <person name="Goldberg J."/>
            <person name="Griggs A."/>
            <person name="Gujja S."/>
            <person name="Heiman D."/>
            <person name="Hepburn T."/>
            <person name="Howarth C."/>
            <person name="Jen D."/>
            <person name="Larson L."/>
            <person name="Lewis B."/>
            <person name="Mehta T."/>
            <person name="Park D."/>
            <person name="Pearson M."/>
            <person name="Roberts A."/>
            <person name="Saif S."/>
            <person name="Shenoy N."/>
            <person name="Sisk P."/>
            <person name="Stolte C."/>
            <person name="Sykes S."/>
            <person name="Walk T."/>
            <person name="White J."/>
            <person name="Yandava C."/>
            <person name="Burger G."/>
            <person name="Gray M.W."/>
            <person name="Holland P.W.H."/>
            <person name="King N."/>
            <person name="Lang F.B.F."/>
            <person name="Roger A.J."/>
            <person name="Ruiz-Trillo I."/>
            <person name="Lander E."/>
            <person name="Nusbaum C."/>
        </authorList>
    </citation>
    <scope>NUCLEOTIDE SEQUENCE [LARGE SCALE GENOMIC DNA]</scope>
    <source>
        <strain evidence="6">ATCC 38327</strain>
    </source>
</reference>
<dbReference type="SUPFAM" id="SSF46689">
    <property type="entry name" value="Homeodomain-like"/>
    <property type="match status" value="1"/>
</dbReference>
<dbReference type="GO" id="GO:0005634">
    <property type="term" value="C:nucleus"/>
    <property type="evidence" value="ECO:0007669"/>
    <property type="project" value="UniProtKB-SubCell"/>
</dbReference>
<feature type="compositionally biased region" description="Polar residues" evidence="3">
    <location>
        <begin position="1"/>
        <end position="16"/>
    </location>
</feature>
<dbReference type="Pfam" id="PF00046">
    <property type="entry name" value="Homeodomain"/>
    <property type="match status" value="1"/>
</dbReference>
<feature type="region of interest" description="Disordered" evidence="3">
    <location>
        <begin position="1"/>
        <end position="20"/>
    </location>
</feature>
<dbReference type="InterPro" id="IPR001356">
    <property type="entry name" value="HD"/>
</dbReference>
<feature type="DNA-binding region" description="Homeobox" evidence="1">
    <location>
        <begin position="276"/>
        <end position="323"/>
    </location>
</feature>
<dbReference type="Gene3D" id="1.10.10.60">
    <property type="entry name" value="Homeodomain-like"/>
    <property type="match status" value="1"/>
</dbReference>
<organism evidence="5 6">
    <name type="scientific">Allomyces macrogynus (strain ATCC 38327)</name>
    <name type="common">Allomyces javanicus var. macrogynus</name>
    <dbReference type="NCBI Taxonomy" id="578462"/>
    <lineage>
        <taxon>Eukaryota</taxon>
        <taxon>Fungi</taxon>
        <taxon>Fungi incertae sedis</taxon>
        <taxon>Blastocladiomycota</taxon>
        <taxon>Blastocladiomycetes</taxon>
        <taxon>Blastocladiales</taxon>
        <taxon>Blastocladiaceae</taxon>
        <taxon>Allomyces</taxon>
    </lineage>
</organism>
<name>A0A0L0SCT7_ALLM3</name>
<dbReference type="GO" id="GO:0003677">
    <property type="term" value="F:DNA binding"/>
    <property type="evidence" value="ECO:0007669"/>
    <property type="project" value="UniProtKB-UniRule"/>
</dbReference>
<evidence type="ECO:0000259" key="4">
    <source>
        <dbReference type="PROSITE" id="PS50071"/>
    </source>
</evidence>
<evidence type="ECO:0000256" key="3">
    <source>
        <dbReference type="SAM" id="MobiDB-lite"/>
    </source>
</evidence>
<proteinExistence type="predicted"/>
<dbReference type="AlphaFoldDB" id="A0A0L0SCT7"/>
<evidence type="ECO:0000256" key="1">
    <source>
        <dbReference type="PROSITE-ProRule" id="PRU00108"/>
    </source>
</evidence>
<gene>
    <name evidence="5" type="ORF">AMAG_05753</name>
</gene>
<dbReference type="OrthoDB" id="6159439at2759"/>
<feature type="domain" description="Homeobox" evidence="4">
    <location>
        <begin position="274"/>
        <end position="322"/>
    </location>
</feature>
<dbReference type="Proteomes" id="UP000054350">
    <property type="component" value="Unassembled WGS sequence"/>
</dbReference>
<accession>A0A0L0SCT7</accession>
<comment type="subcellular location">
    <subcellularLocation>
        <location evidence="1 2">Nucleus</location>
    </subcellularLocation>
</comment>
<keyword evidence="1 2" id="KW-0539">Nucleus</keyword>
<reference evidence="5 6" key="1">
    <citation type="submission" date="2009-11" db="EMBL/GenBank/DDBJ databases">
        <title>Annotation of Allomyces macrogynus ATCC 38327.</title>
        <authorList>
            <consortium name="The Broad Institute Genome Sequencing Platform"/>
            <person name="Russ C."/>
            <person name="Cuomo C."/>
            <person name="Burger G."/>
            <person name="Gray M.W."/>
            <person name="Holland P.W.H."/>
            <person name="King N."/>
            <person name="Lang F.B.F."/>
            <person name="Roger A.J."/>
            <person name="Ruiz-Trillo I."/>
            <person name="Young S.K."/>
            <person name="Zeng Q."/>
            <person name="Gargeya S."/>
            <person name="Fitzgerald M."/>
            <person name="Haas B."/>
            <person name="Abouelleil A."/>
            <person name="Alvarado L."/>
            <person name="Arachchi H.M."/>
            <person name="Berlin A."/>
            <person name="Chapman S.B."/>
            <person name="Gearin G."/>
            <person name="Goldberg J."/>
            <person name="Griggs A."/>
            <person name="Gujja S."/>
            <person name="Hansen M."/>
            <person name="Heiman D."/>
            <person name="Howarth C."/>
            <person name="Larimer J."/>
            <person name="Lui A."/>
            <person name="MacDonald P.J.P."/>
            <person name="McCowen C."/>
            <person name="Montmayeur A."/>
            <person name="Murphy C."/>
            <person name="Neiman D."/>
            <person name="Pearson M."/>
            <person name="Priest M."/>
            <person name="Roberts A."/>
            <person name="Saif S."/>
            <person name="Shea T."/>
            <person name="Sisk P."/>
            <person name="Stolte C."/>
            <person name="Sykes S."/>
            <person name="Wortman J."/>
            <person name="Nusbaum C."/>
            <person name="Birren B."/>
        </authorList>
    </citation>
    <scope>NUCLEOTIDE SEQUENCE [LARGE SCALE GENOMIC DNA]</scope>
    <source>
        <strain evidence="5 6">ATCC 38327</strain>
    </source>
</reference>
<dbReference type="CDD" id="cd00086">
    <property type="entry name" value="homeodomain"/>
    <property type="match status" value="1"/>
</dbReference>
<dbReference type="PROSITE" id="PS50071">
    <property type="entry name" value="HOMEOBOX_2"/>
    <property type="match status" value="1"/>
</dbReference>
<dbReference type="EMBL" id="GG745336">
    <property type="protein sequence ID" value="KNE60358.1"/>
    <property type="molecule type" value="Genomic_DNA"/>
</dbReference>
<dbReference type="SMR" id="A0A0L0SCT7"/>
<dbReference type="SMART" id="SM00389">
    <property type="entry name" value="HOX"/>
    <property type="match status" value="1"/>
</dbReference>
<dbReference type="VEuPathDB" id="FungiDB:AMAG_05753"/>
<evidence type="ECO:0000256" key="2">
    <source>
        <dbReference type="RuleBase" id="RU000682"/>
    </source>
</evidence>
<sequence length="330" mass="34354">MTTACLDSYMTKSSSPAPHPTLLDSTLPSFRGPFESFVPMDLSSLLAPVQTSPAVTGADVAVASAPNSALSALSTSMLSEPASASSFDAVPDFQPFLLESTTVAAGSMPTPSFSPAMMSTSLPASANMAALTSSPVPKPGTLFLDPSFMPGGTSPMLSAMPSPTPSPSIGFPQSWSMRSVDAPQRTPSLPVQAMHAPKMSGRRMSMPMLPSSLSICSTTPPPPLPTLHEVSHASAPISPADSTGEMTSSGLPMMMAPLAVPAPARRMSVGSASASGEKTRSKLTREQMATLKRVYAITYFPDKATKEQLARELGLTTRVVQVRCDGFADR</sequence>
<dbReference type="InterPro" id="IPR009057">
    <property type="entry name" value="Homeodomain-like_sf"/>
</dbReference>
<evidence type="ECO:0000313" key="5">
    <source>
        <dbReference type="EMBL" id="KNE60358.1"/>
    </source>
</evidence>
<keyword evidence="1 2" id="KW-0238">DNA-binding</keyword>
<evidence type="ECO:0000313" key="6">
    <source>
        <dbReference type="Proteomes" id="UP000054350"/>
    </source>
</evidence>
<protein>
    <recommendedName>
        <fullName evidence="4">Homeobox domain-containing protein</fullName>
    </recommendedName>
</protein>